<evidence type="ECO:0000313" key="2">
    <source>
        <dbReference type="EMBL" id="MXN65418.1"/>
    </source>
</evidence>
<dbReference type="RefSeq" id="WP_160775599.1">
    <property type="nucleotide sequence ID" value="NZ_WUMV01000003.1"/>
</dbReference>
<dbReference type="InterPro" id="IPR045519">
    <property type="entry name" value="DUF6476"/>
</dbReference>
<keyword evidence="1" id="KW-0472">Membrane</keyword>
<dbReference type="Pfam" id="PF20082">
    <property type="entry name" value="DUF6476"/>
    <property type="match status" value="1"/>
</dbReference>
<reference evidence="2 3" key="1">
    <citation type="submission" date="2019-12" db="EMBL/GenBank/DDBJ databases">
        <authorList>
            <person name="Li M."/>
        </authorList>
    </citation>
    <scope>NUCLEOTIDE SEQUENCE [LARGE SCALE GENOMIC DNA]</scope>
    <source>
        <strain evidence="2 3">GBMRC 2046</strain>
    </source>
</reference>
<feature type="transmembrane region" description="Helical" evidence="1">
    <location>
        <begin position="30"/>
        <end position="51"/>
    </location>
</feature>
<keyword evidence="1" id="KW-1133">Transmembrane helix</keyword>
<keyword evidence="1" id="KW-0812">Transmembrane</keyword>
<proteinExistence type="predicted"/>
<gene>
    <name evidence="2" type="ORF">GR183_10945</name>
</gene>
<evidence type="ECO:0000256" key="1">
    <source>
        <dbReference type="SAM" id="Phobius"/>
    </source>
</evidence>
<dbReference type="AlphaFoldDB" id="A0A7X3LUR4"/>
<protein>
    <submittedName>
        <fullName evidence="2">Uncharacterized protein</fullName>
    </submittedName>
</protein>
<evidence type="ECO:0000313" key="3">
    <source>
        <dbReference type="Proteomes" id="UP000433101"/>
    </source>
</evidence>
<comment type="caution">
    <text evidence="2">The sequence shown here is derived from an EMBL/GenBank/DDBJ whole genome shotgun (WGS) entry which is preliminary data.</text>
</comment>
<organism evidence="2 3">
    <name type="scientific">Stappia sediminis</name>
    <dbReference type="NCBI Taxonomy" id="2692190"/>
    <lineage>
        <taxon>Bacteria</taxon>
        <taxon>Pseudomonadati</taxon>
        <taxon>Pseudomonadota</taxon>
        <taxon>Alphaproteobacteria</taxon>
        <taxon>Hyphomicrobiales</taxon>
        <taxon>Stappiaceae</taxon>
        <taxon>Stappia</taxon>
    </lineage>
</organism>
<accession>A0A7X3LUR4</accession>
<sequence>MSQSAFDDDPDKEPPLDPAAERLQRKLKRLLAVSSLVMVLGFIAVFAAIVYRVTSNDAQADLDAIAATVAIEAGAEVADVEIADGRVIVLLRKENGTSLVYIDPATGRETGRTEFVAR</sequence>
<dbReference type="Proteomes" id="UP000433101">
    <property type="component" value="Unassembled WGS sequence"/>
</dbReference>
<name>A0A7X3LUR4_9HYPH</name>
<keyword evidence="3" id="KW-1185">Reference proteome</keyword>
<dbReference type="EMBL" id="WUMV01000003">
    <property type="protein sequence ID" value="MXN65418.1"/>
    <property type="molecule type" value="Genomic_DNA"/>
</dbReference>